<evidence type="ECO:0000313" key="3">
    <source>
        <dbReference type="Proteomes" id="UP000244092"/>
    </source>
</evidence>
<reference evidence="2 3" key="1">
    <citation type="submission" date="2018-04" db="EMBL/GenBank/DDBJ databases">
        <title>Genomic Encyclopedia of Archaeal and Bacterial Type Strains, Phase II (KMG-II): from individual species to whole genera.</title>
        <authorList>
            <person name="Goeker M."/>
        </authorList>
    </citation>
    <scope>NUCLEOTIDE SEQUENCE [LARGE SCALE GENOMIC DNA]</scope>
    <source>
        <strain evidence="2 3">DSM 12244</strain>
    </source>
</reference>
<accession>A0A2T6CAC8</accession>
<dbReference type="Proteomes" id="UP000244092">
    <property type="component" value="Unassembled WGS sequence"/>
</dbReference>
<feature type="region of interest" description="Disordered" evidence="1">
    <location>
        <begin position="1"/>
        <end position="49"/>
    </location>
</feature>
<comment type="caution">
    <text evidence="2">The sequence shown here is derived from an EMBL/GenBank/DDBJ whole genome shotgun (WGS) entry which is preliminary data.</text>
</comment>
<proteinExistence type="predicted"/>
<gene>
    <name evidence="2" type="ORF">C8N31_11399</name>
</gene>
<evidence type="ECO:0000313" key="2">
    <source>
        <dbReference type="EMBL" id="PTX72173.1"/>
    </source>
</evidence>
<organism evidence="2 3">
    <name type="scientific">Sulfitobacter mediterraneus</name>
    <dbReference type="NCBI Taxonomy" id="83219"/>
    <lineage>
        <taxon>Bacteria</taxon>
        <taxon>Pseudomonadati</taxon>
        <taxon>Pseudomonadota</taxon>
        <taxon>Alphaproteobacteria</taxon>
        <taxon>Rhodobacterales</taxon>
        <taxon>Roseobacteraceae</taxon>
        <taxon>Sulfitobacter</taxon>
    </lineage>
</organism>
<sequence>MNKWDEKQDFLPGGALPSSGQQRITARYVPSPLAAKKTNSEGNKTREEL</sequence>
<protein>
    <submittedName>
        <fullName evidence="2">Uncharacterized protein</fullName>
    </submittedName>
</protein>
<dbReference type="AlphaFoldDB" id="A0A2T6CAC8"/>
<name>A0A2T6CAC8_9RHOB</name>
<dbReference type="EMBL" id="QBKU01000013">
    <property type="protein sequence ID" value="PTX72173.1"/>
    <property type="molecule type" value="Genomic_DNA"/>
</dbReference>
<evidence type="ECO:0000256" key="1">
    <source>
        <dbReference type="SAM" id="MobiDB-lite"/>
    </source>
</evidence>